<evidence type="ECO:0000313" key="11">
    <source>
        <dbReference type="EMBL" id="MFB2894927.1"/>
    </source>
</evidence>
<organism evidence="11 12">
    <name type="scientific">Floridaenema flaviceps BLCC-F50</name>
    <dbReference type="NCBI Taxonomy" id="3153642"/>
    <lineage>
        <taxon>Bacteria</taxon>
        <taxon>Bacillati</taxon>
        <taxon>Cyanobacteriota</taxon>
        <taxon>Cyanophyceae</taxon>
        <taxon>Oscillatoriophycideae</taxon>
        <taxon>Aerosakkonematales</taxon>
        <taxon>Aerosakkonemataceae</taxon>
        <taxon>Floridanema</taxon>
        <taxon>Floridanema flaviceps</taxon>
    </lineage>
</organism>
<dbReference type="InterPro" id="IPR002729">
    <property type="entry name" value="CRISPR-assoc_Cas1"/>
</dbReference>
<dbReference type="GO" id="GO:0004519">
    <property type="term" value="F:endonuclease activity"/>
    <property type="evidence" value="ECO:0007669"/>
    <property type="project" value="UniProtKB-KW"/>
</dbReference>
<comment type="similarity">
    <text evidence="10">Belongs to the CRISPR-associated endonuclease Cas1 family.</text>
</comment>
<keyword evidence="4 10" id="KW-0378">Hydrolase</keyword>
<keyword evidence="12" id="KW-1185">Reference proteome</keyword>
<dbReference type="Gene3D" id="1.20.120.920">
    <property type="entry name" value="CRISPR-associated endonuclease Cas1, C-terminal domain"/>
    <property type="match status" value="1"/>
</dbReference>
<name>A0ABV4XU16_9CYAN</name>
<keyword evidence="3 10" id="KW-0255">Endonuclease</keyword>
<dbReference type="Gene3D" id="3.100.10.20">
    <property type="entry name" value="CRISPR-associated endonuclease Cas1, N-terminal domain"/>
    <property type="match status" value="1"/>
</dbReference>
<evidence type="ECO:0000256" key="9">
    <source>
        <dbReference type="ARBA" id="ARBA00038592"/>
    </source>
</evidence>
<comment type="function">
    <text evidence="10">CRISPR (clustered regularly interspaced short palindromic repeat), is an adaptive immune system that provides protection against mobile genetic elements (viruses, transposable elements and conjugative plasmids). CRISPR clusters contain spacers, sequences complementary to antecedent mobile elements, and target invading nucleic acids. CRISPR clusters are transcribed and processed into CRISPR RNA (crRNA). Acts as a dsDNA endonuclease. Involved in the integration of spacer DNA into the CRISPR cassette.</text>
</comment>
<dbReference type="EMBL" id="JBHFNR010000134">
    <property type="protein sequence ID" value="MFB2894927.1"/>
    <property type="molecule type" value="Genomic_DNA"/>
</dbReference>
<dbReference type="CDD" id="cd09634">
    <property type="entry name" value="Cas1_I-II-III"/>
    <property type="match status" value="1"/>
</dbReference>
<dbReference type="NCBIfam" id="TIGR00287">
    <property type="entry name" value="cas1"/>
    <property type="match status" value="1"/>
</dbReference>
<evidence type="ECO:0000256" key="10">
    <source>
        <dbReference type="HAMAP-Rule" id="MF_01470"/>
    </source>
</evidence>
<evidence type="ECO:0000256" key="2">
    <source>
        <dbReference type="ARBA" id="ARBA00022723"/>
    </source>
</evidence>
<keyword evidence="2 10" id="KW-0479">Metal-binding</keyword>
<keyword evidence="8 10" id="KW-0464">Manganese</keyword>
<keyword evidence="5 10" id="KW-0460">Magnesium</keyword>
<dbReference type="InterPro" id="IPR042206">
    <property type="entry name" value="CRISPR-assoc_Cas1_C"/>
</dbReference>
<evidence type="ECO:0000256" key="3">
    <source>
        <dbReference type="ARBA" id="ARBA00022759"/>
    </source>
</evidence>
<accession>A0ABV4XU16</accession>
<comment type="caution">
    <text evidence="11">The sequence shown here is derived from an EMBL/GenBank/DDBJ whole genome shotgun (WGS) entry which is preliminary data.</text>
</comment>
<comment type="caution">
    <text evidence="10">Lacks conserved residue(s) required for the propagation of feature annotation.</text>
</comment>
<dbReference type="InterPro" id="IPR050646">
    <property type="entry name" value="Cas1"/>
</dbReference>
<evidence type="ECO:0000256" key="1">
    <source>
        <dbReference type="ARBA" id="ARBA00022722"/>
    </source>
</evidence>
<evidence type="ECO:0000256" key="5">
    <source>
        <dbReference type="ARBA" id="ARBA00022842"/>
    </source>
</evidence>
<keyword evidence="6 10" id="KW-0051">Antiviral defense</keyword>
<gene>
    <name evidence="10 11" type="primary">cas1</name>
    <name evidence="11" type="ORF">ACE1CI_18620</name>
</gene>
<dbReference type="Proteomes" id="UP001576784">
    <property type="component" value="Unassembled WGS sequence"/>
</dbReference>
<protein>
    <recommendedName>
        <fullName evidence="10">CRISPR-associated endonuclease Cas1</fullName>
        <ecNumber evidence="10">3.1.-.-</ecNumber>
    </recommendedName>
</protein>
<dbReference type="PANTHER" id="PTHR34353:SF2">
    <property type="entry name" value="CRISPR-ASSOCIATED ENDONUCLEASE CAS1 1"/>
    <property type="match status" value="1"/>
</dbReference>
<evidence type="ECO:0000256" key="8">
    <source>
        <dbReference type="ARBA" id="ARBA00023211"/>
    </source>
</evidence>
<dbReference type="EC" id="3.1.-.-" evidence="10"/>
<keyword evidence="1 10" id="KW-0540">Nuclease</keyword>
<dbReference type="PANTHER" id="PTHR34353">
    <property type="entry name" value="CRISPR-ASSOCIATED ENDONUCLEASE CAS1 1"/>
    <property type="match status" value="1"/>
</dbReference>
<dbReference type="Pfam" id="PF01867">
    <property type="entry name" value="Cas_Cas1"/>
    <property type="match status" value="1"/>
</dbReference>
<sequence>MEMYILNQTMSTIYITDIQTKIQLKSPYLLVFHNQELRQKININQVNQIVLWGRCYLPREVASLALFRHIPILFVGNNGENLGRLEHRSKQQPQCLKYQKRRSLDHEFTFATAESIVPAKLHNCYVILQRLTTNKSTPIIKIASDLLLLLIDDLPMANSVYSLREYVTMAASFYYPALASLLPCGFGFKGRKKQPPTDGINCLLNLGYSLLHQKIEALLQDLELHPNWGNLYSNSHHQSPLACDFMAEFRAPIVDELVTFLVMSEILTPSDFLPDVKQGGVSLNPGILKVFFQYWEDKLQTQVIHHDAGKVSYRHCLQLQLKEYIASLVGNTVSYRPMLLPINSPSADVHTTEKQETKVLSLVKR</sequence>
<evidence type="ECO:0000313" key="12">
    <source>
        <dbReference type="Proteomes" id="UP001576784"/>
    </source>
</evidence>
<evidence type="ECO:0000256" key="7">
    <source>
        <dbReference type="ARBA" id="ARBA00023125"/>
    </source>
</evidence>
<reference evidence="11 12" key="1">
    <citation type="submission" date="2024-09" db="EMBL/GenBank/DDBJ databases">
        <title>Floridaenema gen nov. (Aerosakkonemataceae, Aerosakkonematales ord. nov., Cyanobacteria) from benthic tropical and subtropical fresh waters, with the description of four new species.</title>
        <authorList>
            <person name="Moretto J.A."/>
            <person name="Berthold D.E."/>
            <person name="Lefler F.W."/>
            <person name="Huang I.-S."/>
            <person name="Laughinghouse H. IV."/>
        </authorList>
    </citation>
    <scope>NUCLEOTIDE SEQUENCE [LARGE SCALE GENOMIC DNA]</scope>
    <source>
        <strain evidence="11 12">BLCC-F50</strain>
    </source>
</reference>
<dbReference type="InterPro" id="IPR042211">
    <property type="entry name" value="CRISPR-assoc_Cas1_N"/>
</dbReference>
<dbReference type="HAMAP" id="MF_01470">
    <property type="entry name" value="Cas1"/>
    <property type="match status" value="1"/>
</dbReference>
<comment type="cofactor">
    <cofactor evidence="10">
        <name>Mg(2+)</name>
        <dbReference type="ChEBI" id="CHEBI:18420"/>
    </cofactor>
    <cofactor evidence="10">
        <name>Mn(2+)</name>
        <dbReference type="ChEBI" id="CHEBI:29035"/>
    </cofactor>
</comment>
<evidence type="ECO:0000256" key="6">
    <source>
        <dbReference type="ARBA" id="ARBA00023118"/>
    </source>
</evidence>
<comment type="subunit">
    <text evidence="9 10">Homodimer, forms a heterotetramer with a Cas2 homodimer.</text>
</comment>
<evidence type="ECO:0000256" key="4">
    <source>
        <dbReference type="ARBA" id="ARBA00022801"/>
    </source>
</evidence>
<proteinExistence type="inferred from homology"/>
<keyword evidence="7 10" id="KW-0238">DNA-binding</keyword>